<dbReference type="PRINTS" id="PR01217">
    <property type="entry name" value="PRICHEXTENSN"/>
</dbReference>
<feature type="compositionally biased region" description="Acidic residues" evidence="7">
    <location>
        <begin position="1020"/>
        <end position="1029"/>
    </location>
</feature>
<feature type="compositionally biased region" description="Low complexity" evidence="7">
    <location>
        <begin position="854"/>
        <end position="874"/>
    </location>
</feature>
<evidence type="ECO:0000313" key="9">
    <source>
        <dbReference type="Proteomes" id="UP001378592"/>
    </source>
</evidence>
<dbReference type="Proteomes" id="UP001378592">
    <property type="component" value="Unassembled WGS sequence"/>
</dbReference>
<feature type="region of interest" description="Disordered" evidence="7">
    <location>
        <begin position="1107"/>
        <end position="1184"/>
    </location>
</feature>
<evidence type="ECO:0000256" key="1">
    <source>
        <dbReference type="ARBA" id="ARBA00004245"/>
    </source>
</evidence>
<feature type="compositionally biased region" description="Basic and acidic residues" evidence="7">
    <location>
        <begin position="839"/>
        <end position="851"/>
    </location>
</feature>
<feature type="compositionally biased region" description="Basic and acidic residues" evidence="7">
    <location>
        <begin position="97"/>
        <end position="108"/>
    </location>
</feature>
<organism evidence="8 9">
    <name type="scientific">Gryllus longicercus</name>
    <dbReference type="NCBI Taxonomy" id="2509291"/>
    <lineage>
        <taxon>Eukaryota</taxon>
        <taxon>Metazoa</taxon>
        <taxon>Ecdysozoa</taxon>
        <taxon>Arthropoda</taxon>
        <taxon>Hexapoda</taxon>
        <taxon>Insecta</taxon>
        <taxon>Pterygota</taxon>
        <taxon>Neoptera</taxon>
        <taxon>Polyneoptera</taxon>
        <taxon>Orthoptera</taxon>
        <taxon>Ensifera</taxon>
        <taxon>Gryllidea</taxon>
        <taxon>Grylloidea</taxon>
        <taxon>Gryllidae</taxon>
        <taxon>Gryllinae</taxon>
        <taxon>Gryllus</taxon>
    </lineage>
</organism>
<keyword evidence="5" id="KW-0067">ATP-binding</keyword>
<dbReference type="EMBL" id="JAZDUA010000442">
    <property type="protein sequence ID" value="KAK7792547.1"/>
    <property type="molecule type" value="Genomic_DNA"/>
</dbReference>
<feature type="compositionally biased region" description="Low complexity" evidence="7">
    <location>
        <begin position="1305"/>
        <end position="1319"/>
    </location>
</feature>
<evidence type="ECO:0000313" key="8">
    <source>
        <dbReference type="EMBL" id="KAK7792547.1"/>
    </source>
</evidence>
<dbReference type="FunFam" id="3.30.470.20:FF:000032">
    <property type="entry name" value="tubulin monoglycylase TTLL3 isoform X2"/>
    <property type="match status" value="1"/>
</dbReference>
<evidence type="ECO:0000256" key="7">
    <source>
        <dbReference type="SAM" id="MobiDB-lite"/>
    </source>
</evidence>
<proteinExistence type="predicted"/>
<dbReference type="GO" id="GO:0060271">
    <property type="term" value="P:cilium assembly"/>
    <property type="evidence" value="ECO:0007669"/>
    <property type="project" value="TreeGrafter"/>
</dbReference>
<keyword evidence="6" id="KW-0206">Cytoskeleton</keyword>
<feature type="compositionally biased region" description="Acidic residues" evidence="7">
    <location>
        <begin position="59"/>
        <end position="68"/>
    </location>
</feature>
<feature type="compositionally biased region" description="Basic and acidic residues" evidence="7">
    <location>
        <begin position="1131"/>
        <end position="1144"/>
    </location>
</feature>
<dbReference type="PANTHER" id="PTHR45870:SF2">
    <property type="entry name" value="TUBULIN MONOGLYCYLASE TTLL3"/>
    <property type="match status" value="1"/>
</dbReference>
<accession>A0AAN9YWV6</accession>
<feature type="compositionally biased region" description="Low complexity" evidence="7">
    <location>
        <begin position="110"/>
        <end position="132"/>
    </location>
</feature>
<feature type="compositionally biased region" description="Pro residues" evidence="7">
    <location>
        <begin position="1107"/>
        <end position="1130"/>
    </location>
</feature>
<dbReference type="SUPFAM" id="SSF56059">
    <property type="entry name" value="Glutathione synthetase ATP-binding domain-like"/>
    <property type="match status" value="1"/>
</dbReference>
<feature type="compositionally biased region" description="Low complexity" evidence="7">
    <location>
        <begin position="945"/>
        <end position="969"/>
    </location>
</feature>
<feature type="compositionally biased region" description="Basic and acidic residues" evidence="7">
    <location>
        <begin position="994"/>
        <end position="1014"/>
    </location>
</feature>
<dbReference type="GO" id="GO:0015630">
    <property type="term" value="C:microtubule cytoskeleton"/>
    <property type="evidence" value="ECO:0007669"/>
    <property type="project" value="TreeGrafter"/>
</dbReference>
<feature type="region of interest" description="Disordered" evidence="7">
    <location>
        <begin position="1200"/>
        <end position="1240"/>
    </location>
</feature>
<dbReference type="InterPro" id="IPR051437">
    <property type="entry name" value="TTLL_monoglycylase"/>
</dbReference>
<dbReference type="PROSITE" id="PS51221">
    <property type="entry name" value="TTL"/>
    <property type="match status" value="1"/>
</dbReference>
<evidence type="ECO:0008006" key="10">
    <source>
        <dbReference type="Google" id="ProtNLM"/>
    </source>
</evidence>
<feature type="compositionally biased region" description="Basic and acidic residues" evidence="7">
    <location>
        <begin position="1031"/>
        <end position="1040"/>
    </location>
</feature>
<dbReference type="GO" id="GO:0070736">
    <property type="term" value="F:protein-glycine ligase activity, initiating"/>
    <property type="evidence" value="ECO:0007669"/>
    <property type="project" value="TreeGrafter"/>
</dbReference>
<dbReference type="GO" id="GO:0005930">
    <property type="term" value="C:axoneme"/>
    <property type="evidence" value="ECO:0007669"/>
    <property type="project" value="TreeGrafter"/>
</dbReference>
<feature type="compositionally biased region" description="Pro residues" evidence="7">
    <location>
        <begin position="1147"/>
        <end position="1157"/>
    </location>
</feature>
<protein>
    <recommendedName>
        <fullName evidence="10">Tubulin glycylase 3A</fullName>
    </recommendedName>
</protein>
<dbReference type="Gene3D" id="3.30.470.20">
    <property type="entry name" value="ATP-grasp fold, B domain"/>
    <property type="match status" value="1"/>
</dbReference>
<feature type="compositionally biased region" description="Low complexity" evidence="7">
    <location>
        <begin position="1212"/>
        <end position="1223"/>
    </location>
</feature>
<dbReference type="InterPro" id="IPR004344">
    <property type="entry name" value="TTL/TTLL_fam"/>
</dbReference>
<keyword evidence="9" id="KW-1185">Reference proteome</keyword>
<comment type="subcellular location">
    <subcellularLocation>
        <location evidence="1">Cytoplasm</location>
        <location evidence="1">Cytoskeleton</location>
    </subcellularLocation>
</comment>
<name>A0AAN9YWV6_9ORTH</name>
<feature type="compositionally biased region" description="Basic and acidic residues" evidence="7">
    <location>
        <begin position="23"/>
        <end position="32"/>
    </location>
</feature>
<evidence type="ECO:0000256" key="5">
    <source>
        <dbReference type="ARBA" id="ARBA00022840"/>
    </source>
</evidence>
<feature type="compositionally biased region" description="Pro residues" evidence="7">
    <location>
        <begin position="886"/>
        <end position="898"/>
    </location>
</feature>
<dbReference type="GO" id="GO:0005524">
    <property type="term" value="F:ATP binding"/>
    <property type="evidence" value="ECO:0007669"/>
    <property type="project" value="UniProtKB-KW"/>
</dbReference>
<comment type="caution">
    <text evidence="8">The sequence shown here is derived from an EMBL/GenBank/DDBJ whole genome shotgun (WGS) entry which is preliminary data.</text>
</comment>
<feature type="region of interest" description="Disordered" evidence="7">
    <location>
        <begin position="839"/>
        <end position="1067"/>
    </location>
</feature>
<dbReference type="Pfam" id="PF03133">
    <property type="entry name" value="TTL"/>
    <property type="match status" value="1"/>
</dbReference>
<evidence type="ECO:0000256" key="4">
    <source>
        <dbReference type="ARBA" id="ARBA00022741"/>
    </source>
</evidence>
<evidence type="ECO:0000256" key="6">
    <source>
        <dbReference type="ARBA" id="ARBA00023212"/>
    </source>
</evidence>
<dbReference type="GO" id="GO:0003341">
    <property type="term" value="P:cilium movement"/>
    <property type="evidence" value="ECO:0007669"/>
    <property type="project" value="TreeGrafter"/>
</dbReference>
<evidence type="ECO:0000256" key="3">
    <source>
        <dbReference type="ARBA" id="ARBA00022598"/>
    </source>
</evidence>
<gene>
    <name evidence="8" type="ORF">R5R35_008650</name>
</gene>
<feature type="compositionally biased region" description="Pro residues" evidence="7">
    <location>
        <begin position="1281"/>
        <end position="1304"/>
    </location>
</feature>
<reference evidence="8 9" key="1">
    <citation type="submission" date="2024-03" db="EMBL/GenBank/DDBJ databases">
        <title>The genome assembly and annotation of the cricket Gryllus longicercus Weissman &amp; Gray.</title>
        <authorList>
            <person name="Szrajer S."/>
            <person name="Gray D."/>
            <person name="Ylla G."/>
        </authorList>
    </citation>
    <scope>NUCLEOTIDE SEQUENCE [LARGE SCALE GENOMIC DNA]</scope>
    <source>
        <strain evidence="8">DAG 2021-001</strain>
        <tissue evidence="8">Whole body minus gut</tissue>
    </source>
</reference>
<evidence type="ECO:0000256" key="2">
    <source>
        <dbReference type="ARBA" id="ARBA00022490"/>
    </source>
</evidence>
<feature type="region of interest" description="Disordered" evidence="7">
    <location>
        <begin position="751"/>
        <end position="794"/>
    </location>
</feature>
<keyword evidence="2" id="KW-0963">Cytoplasm</keyword>
<keyword evidence="4" id="KW-0547">Nucleotide-binding</keyword>
<feature type="region of interest" description="Disordered" evidence="7">
    <location>
        <begin position="1"/>
        <end position="146"/>
    </location>
</feature>
<sequence>MRPLLDDVSVETGFGPEDTAVGHGERSTDHESPLTTVALVEEAPPGPVAAGGLLNTSAETEDQDEVSEELLSGPATELEDGDPSSSMPPDPLINTQRGKEHPPGRSRTESSCSISSKSSCSSKSSTSASKSCATQGSKTGGLSGVQNSVSNVTRSAKGSAQAAVTLPRALNNSTSASASSTSATKKLISCTVRDPGERLRILKERVERAIRERKIFVIHGCFPSIREALKSRGWMEKLECKVVRPLVPNVPGRTSPDVTPPVFSPHETEASIVSHLMKEAQANFVWNLRSDCADYWVNANKDMIVSRLPRPHFTSKVGLCNYMKQIHWFCEDGVSHTLFPRCYNICQEEELSAFIQDFRMTACIGLIKWVVIRFDKLGEGGVRSPQGKIPISCVQFALRRCSEYVSSRTHEDIDVDDSYNIVWEHQWDQFLTWYYRIVHDNALLLETNDFTAKVAYAACRGMLANLRQYWPQLQLDGYLNTWIMKPGNRCRGRGIQLVQRLEHVLAKVSPAVMKESRYVVQKYIERPLLIHETKFDIRQWFLVTSTHPLTVWMYKESYIRFCSRPFSLKNLHESVHLCNNAVQCRYKNAKRDPSLPDENMWDNHTLKTYLRAIGHADAWDKTIYPGMKESIVGALLASQDNMAKRKNSFELFGADFMVTEDFLPWLIEINACPCMSPTTSVTARLCSQCLEDTIKVVIDRRYNRHAPTGSFEMAYKQNIPPPPPYLGMALAVRGRNINRYGTANPALRAVTTTSKTRHSSSNTGSGAGGGGGGKDRMHATKKGHKSSKESSKSSSYIGPIIVDLIEDLARHLEKNKSKKMRLFTEKEVHNAANKLVREVESEQQRLEKVGDGQKSTSKPGSKAGSKASSGASTPVKDAHPADAKAPPAPAPPRNPTPPGSASRTTVSTKSGRDTRTAAGDSGTAVRPARDRPPGGAAQGAGAGPAAGRPGDAAATSARPKAPAAAAAAAHGSLTEQGSSKAAPAPAKDKRKKSDAKIAAKDDGKKVRHAPREDSDSGGEFGDDGSDAFSEDPPRADRPEAEVALAAPRLTGTPPAAPAVTPAARALSSPAGSFAFFPVSTAALDPSKLPETLSSFAIPTVVPAPAPATPPPVAVPAPAPAPATAPPPASPPERDLLAEWHERLSRPAPAPAPAPRPPGGGGGGACSTGGRPTLSDLLQRLSRAPNRSSFAWDAELARARPAAAAPLPPPPGAAADAAAPGGAALHRRQGQGLTRVDLELRPRPRPPLALALAPATAPATALRPRAAPRRLFPLALSVAAAPAPPPRPAPTAPPPPAPAHAPPLVLPLAPFAGPAAGRLS</sequence>
<keyword evidence="3" id="KW-0436">Ligase</keyword>
<dbReference type="PANTHER" id="PTHR45870">
    <property type="entry name" value="TUBULIN MONOGLYCYLASE TTLL3"/>
    <property type="match status" value="1"/>
</dbReference>
<feature type="region of interest" description="Disordered" evidence="7">
    <location>
        <begin position="1279"/>
        <end position="1319"/>
    </location>
</feature>